<dbReference type="GO" id="GO:0071555">
    <property type="term" value="P:cell wall organization"/>
    <property type="evidence" value="ECO:0007669"/>
    <property type="project" value="UniProtKB-KW"/>
</dbReference>
<dbReference type="AlphaFoldDB" id="A0A844Z2P3"/>
<dbReference type="Proteomes" id="UP000466966">
    <property type="component" value="Unassembled WGS sequence"/>
</dbReference>
<dbReference type="InterPro" id="IPR037167">
    <property type="entry name" value="Peptidase_S11_C_sf"/>
</dbReference>
<evidence type="ECO:0000256" key="8">
    <source>
        <dbReference type="ARBA" id="ARBA00022801"/>
    </source>
</evidence>
<dbReference type="PANTHER" id="PTHR21581">
    <property type="entry name" value="D-ALANYL-D-ALANINE CARBOXYPEPTIDASE"/>
    <property type="match status" value="1"/>
</dbReference>
<evidence type="ECO:0000256" key="13">
    <source>
        <dbReference type="PIRSR" id="PIRSR618044-1"/>
    </source>
</evidence>
<comment type="pathway">
    <text evidence="2">Cell wall biogenesis; peptidoglycan biosynthesis.</text>
</comment>
<comment type="similarity">
    <text evidence="3 15">Belongs to the peptidase S11 family.</text>
</comment>
<keyword evidence="8" id="KW-0378">Hydrolase</keyword>
<reference evidence="17 18" key="1">
    <citation type="submission" date="2019-12" db="EMBL/GenBank/DDBJ databases">
        <title>Genomic-based taxomic classification of the family Erythrobacteraceae.</title>
        <authorList>
            <person name="Xu L."/>
        </authorList>
    </citation>
    <scope>NUCLEOTIDE SEQUENCE [LARGE SCALE GENOMIC DNA]</scope>
    <source>
        <strain evidence="17 18">M0322</strain>
    </source>
</reference>
<keyword evidence="6" id="KW-0645">Protease</keyword>
<evidence type="ECO:0000313" key="17">
    <source>
        <dbReference type="EMBL" id="MXO72163.1"/>
    </source>
</evidence>
<dbReference type="InterPro" id="IPR018044">
    <property type="entry name" value="Peptidase_S11"/>
</dbReference>
<evidence type="ECO:0000256" key="7">
    <source>
        <dbReference type="ARBA" id="ARBA00022729"/>
    </source>
</evidence>
<evidence type="ECO:0000256" key="12">
    <source>
        <dbReference type="ARBA" id="ARBA00034000"/>
    </source>
</evidence>
<dbReference type="Pfam" id="PF07943">
    <property type="entry name" value="PBP5_C"/>
    <property type="match status" value="1"/>
</dbReference>
<evidence type="ECO:0000256" key="1">
    <source>
        <dbReference type="ARBA" id="ARBA00003217"/>
    </source>
</evidence>
<keyword evidence="5 17" id="KW-0121">Carboxypeptidase</keyword>
<evidence type="ECO:0000256" key="6">
    <source>
        <dbReference type="ARBA" id="ARBA00022670"/>
    </source>
</evidence>
<keyword evidence="7" id="KW-0732">Signal</keyword>
<keyword evidence="11" id="KW-0961">Cell wall biogenesis/degradation</keyword>
<feature type="domain" description="Peptidase S11 D-Ala-D-Ala carboxypeptidase A C-terminal" evidence="16">
    <location>
        <begin position="241"/>
        <end position="332"/>
    </location>
</feature>
<keyword evidence="10" id="KW-0573">Peptidoglycan synthesis</keyword>
<dbReference type="InterPro" id="IPR015956">
    <property type="entry name" value="Peniciliin-bd_prot_C_sf"/>
</dbReference>
<comment type="catalytic activity">
    <reaction evidence="12">
        <text>Preferential cleavage: (Ac)2-L-Lys-D-Ala-|-D-Ala. Also transpeptidation of peptidyl-alanyl moieties that are N-acyl substituents of D-alanine.</text>
        <dbReference type="EC" id="3.4.16.4"/>
    </reaction>
</comment>
<dbReference type="SUPFAM" id="SSF69189">
    <property type="entry name" value="Penicillin-binding protein associated domain"/>
    <property type="match status" value="1"/>
</dbReference>
<dbReference type="InterPro" id="IPR001967">
    <property type="entry name" value="Peptidase_S11_N"/>
</dbReference>
<proteinExistence type="inferred from homology"/>
<evidence type="ECO:0000256" key="11">
    <source>
        <dbReference type="ARBA" id="ARBA00023316"/>
    </source>
</evidence>
<dbReference type="Gene3D" id="2.60.410.10">
    <property type="entry name" value="D-Ala-D-Ala carboxypeptidase, C-terminal domain"/>
    <property type="match status" value="1"/>
</dbReference>
<dbReference type="GO" id="GO:0008360">
    <property type="term" value="P:regulation of cell shape"/>
    <property type="evidence" value="ECO:0007669"/>
    <property type="project" value="UniProtKB-KW"/>
</dbReference>
<sequence length="348" mass="37205">MLVDVSSGQHLFAREIDRRFMPASVTKVMTAFTAFRLIDEGRIDPATPFLISQDLEDQWSGEGSSMFLKAGERPTFGELLLGATTVSGNDACVAMALASTGSLRAWVRLMNRNAADLGMGNTHFGGANGFPDEGQTFTTARDLATLGSSLVNRYPGLYRRYFGHPTLTWRGLTQANHDPVTGKVAGGDGMKTGFTSEAGYTVIGSAKREGRRLIVVVAGSPTARLRDEAARGLLEWGFANFASTRVAEKGTIVGRARVQGGDARHVPLRVAQDLALAHPIDRGAAPPRMTIRYRGPLEAPISQGEVIASLHVEMDSMPAFDVPLEAAADVGEAGPLDRLVNGVAEFFS</sequence>
<evidence type="ECO:0000256" key="14">
    <source>
        <dbReference type="PIRSR" id="PIRSR618044-2"/>
    </source>
</evidence>
<keyword evidence="18" id="KW-1185">Reference proteome</keyword>
<evidence type="ECO:0000313" key="18">
    <source>
        <dbReference type="Proteomes" id="UP000466966"/>
    </source>
</evidence>
<dbReference type="EMBL" id="WTYV01000004">
    <property type="protein sequence ID" value="MXO72163.1"/>
    <property type="molecule type" value="Genomic_DNA"/>
</dbReference>
<dbReference type="OrthoDB" id="9795979at2"/>
<comment type="caution">
    <text evidence="17">The sequence shown here is derived from an EMBL/GenBank/DDBJ whole genome shotgun (WGS) entry which is preliminary data.</text>
</comment>
<dbReference type="UniPathway" id="UPA00219"/>
<dbReference type="Gene3D" id="3.40.710.10">
    <property type="entry name" value="DD-peptidase/beta-lactamase superfamily"/>
    <property type="match status" value="1"/>
</dbReference>
<feature type="active site" description="Acyl-ester intermediate" evidence="13">
    <location>
        <position position="24"/>
    </location>
</feature>
<protein>
    <recommendedName>
        <fullName evidence="4">serine-type D-Ala-D-Ala carboxypeptidase</fullName>
        <ecNumber evidence="4">3.4.16.4</ecNumber>
    </recommendedName>
</protein>
<evidence type="ECO:0000256" key="3">
    <source>
        <dbReference type="ARBA" id="ARBA00007164"/>
    </source>
</evidence>
<dbReference type="InterPro" id="IPR012338">
    <property type="entry name" value="Beta-lactam/transpept-like"/>
</dbReference>
<feature type="active site" description="Proton acceptor" evidence="13">
    <location>
        <position position="27"/>
    </location>
</feature>
<gene>
    <name evidence="17" type="ORF">GRI99_11050</name>
</gene>
<evidence type="ECO:0000256" key="15">
    <source>
        <dbReference type="RuleBase" id="RU004016"/>
    </source>
</evidence>
<dbReference type="Pfam" id="PF00768">
    <property type="entry name" value="Peptidase_S11"/>
    <property type="match status" value="1"/>
</dbReference>
<dbReference type="PRINTS" id="PR00725">
    <property type="entry name" value="DADACBPTASE1"/>
</dbReference>
<dbReference type="EC" id="3.4.16.4" evidence="4"/>
<evidence type="ECO:0000256" key="2">
    <source>
        <dbReference type="ARBA" id="ARBA00004752"/>
    </source>
</evidence>
<evidence type="ECO:0000256" key="9">
    <source>
        <dbReference type="ARBA" id="ARBA00022960"/>
    </source>
</evidence>
<evidence type="ECO:0000256" key="5">
    <source>
        <dbReference type="ARBA" id="ARBA00022645"/>
    </source>
</evidence>
<dbReference type="GO" id="GO:0009002">
    <property type="term" value="F:serine-type D-Ala-D-Ala carboxypeptidase activity"/>
    <property type="evidence" value="ECO:0007669"/>
    <property type="project" value="UniProtKB-EC"/>
</dbReference>
<dbReference type="InterPro" id="IPR012907">
    <property type="entry name" value="Peptidase_S11_C"/>
</dbReference>
<feature type="active site" evidence="13">
    <location>
        <position position="87"/>
    </location>
</feature>
<comment type="function">
    <text evidence="1">Removes C-terminal D-alanyl residues from sugar-peptide cell wall precursors.</text>
</comment>
<dbReference type="GO" id="GO:0006508">
    <property type="term" value="P:proteolysis"/>
    <property type="evidence" value="ECO:0007669"/>
    <property type="project" value="UniProtKB-KW"/>
</dbReference>
<accession>A0A844Z2P3</accession>
<organism evidence="17 18">
    <name type="scientific">Alteraurantiacibacter buctensis</name>
    <dbReference type="NCBI Taxonomy" id="1503981"/>
    <lineage>
        <taxon>Bacteria</taxon>
        <taxon>Pseudomonadati</taxon>
        <taxon>Pseudomonadota</taxon>
        <taxon>Alphaproteobacteria</taxon>
        <taxon>Sphingomonadales</taxon>
        <taxon>Erythrobacteraceae</taxon>
        <taxon>Alteraurantiacibacter</taxon>
    </lineage>
</organism>
<dbReference type="SMART" id="SM00936">
    <property type="entry name" value="PBP5_C"/>
    <property type="match status" value="1"/>
</dbReference>
<dbReference type="SUPFAM" id="SSF56601">
    <property type="entry name" value="beta-lactamase/transpeptidase-like"/>
    <property type="match status" value="1"/>
</dbReference>
<dbReference type="GO" id="GO:0009252">
    <property type="term" value="P:peptidoglycan biosynthetic process"/>
    <property type="evidence" value="ECO:0007669"/>
    <property type="project" value="UniProtKB-UniPathway"/>
</dbReference>
<evidence type="ECO:0000256" key="10">
    <source>
        <dbReference type="ARBA" id="ARBA00022984"/>
    </source>
</evidence>
<evidence type="ECO:0000259" key="16">
    <source>
        <dbReference type="SMART" id="SM00936"/>
    </source>
</evidence>
<name>A0A844Z2P3_9SPHN</name>
<feature type="binding site" evidence="14">
    <location>
        <position position="191"/>
    </location>
    <ligand>
        <name>substrate</name>
    </ligand>
</feature>
<evidence type="ECO:0000256" key="4">
    <source>
        <dbReference type="ARBA" id="ARBA00012448"/>
    </source>
</evidence>
<keyword evidence="9" id="KW-0133">Cell shape</keyword>
<dbReference type="PANTHER" id="PTHR21581:SF6">
    <property type="entry name" value="TRAFFICKING PROTEIN PARTICLE COMPLEX SUBUNIT 12"/>
    <property type="match status" value="1"/>
</dbReference>